<keyword evidence="5 18" id="KW-0479">Metal-binding</keyword>
<dbReference type="GO" id="GO:0044716">
    <property type="term" value="F:8-oxo-GDP phosphatase activity"/>
    <property type="evidence" value="ECO:0007669"/>
    <property type="project" value="TreeGrafter"/>
</dbReference>
<evidence type="ECO:0000256" key="8">
    <source>
        <dbReference type="ARBA" id="ARBA00022842"/>
    </source>
</evidence>
<keyword evidence="21" id="KW-1185">Reference proteome</keyword>
<dbReference type="InterPro" id="IPR020084">
    <property type="entry name" value="NUDIX_hydrolase_CS"/>
</dbReference>
<dbReference type="InterPro" id="IPR003561">
    <property type="entry name" value="Mutator_MutT"/>
</dbReference>
<comment type="caution">
    <text evidence="20">The sequence shown here is derived from an EMBL/GenBank/DDBJ whole genome shotgun (WGS) entry which is preliminary data.</text>
</comment>
<evidence type="ECO:0000256" key="7">
    <source>
        <dbReference type="ARBA" id="ARBA00022801"/>
    </source>
</evidence>
<dbReference type="InterPro" id="IPR020476">
    <property type="entry name" value="Nudix_hydrolase"/>
</dbReference>
<evidence type="ECO:0000256" key="14">
    <source>
        <dbReference type="ARBA" id="ARBA00041592"/>
    </source>
</evidence>
<protein>
    <recommendedName>
        <fullName evidence="13">8-oxo-dGTP diphosphatase</fullName>
        <ecNumber evidence="12">3.6.1.55</ecNumber>
    </recommendedName>
    <alternativeName>
        <fullName evidence="16">7,8-dihydro-8-oxoguanine-triphosphatase</fullName>
    </alternativeName>
    <alternativeName>
        <fullName evidence="15">Mutator protein MutT</fullName>
    </alternativeName>
    <alternativeName>
        <fullName evidence="14">dGTP pyrophosphohydrolase</fullName>
    </alternativeName>
</protein>
<dbReference type="PATRIC" id="fig|1121439.3.peg.1140"/>
<dbReference type="RefSeq" id="WP_020886621.1">
    <property type="nucleotide sequence ID" value="NZ_ATHI01000009.1"/>
</dbReference>
<evidence type="ECO:0000256" key="6">
    <source>
        <dbReference type="ARBA" id="ARBA00022763"/>
    </source>
</evidence>
<evidence type="ECO:0000313" key="21">
    <source>
        <dbReference type="Proteomes" id="UP000014975"/>
    </source>
</evidence>
<dbReference type="PANTHER" id="PTHR47707">
    <property type="entry name" value="8-OXO-DGTP DIPHOSPHATASE"/>
    <property type="match status" value="1"/>
</dbReference>
<dbReference type="eggNOG" id="COG0494">
    <property type="taxonomic scope" value="Bacteria"/>
</dbReference>
<evidence type="ECO:0000259" key="19">
    <source>
        <dbReference type="PROSITE" id="PS51462"/>
    </source>
</evidence>
<evidence type="ECO:0000256" key="2">
    <source>
        <dbReference type="ARBA" id="ARBA00005582"/>
    </source>
</evidence>
<dbReference type="GO" id="GO:0006281">
    <property type="term" value="P:DNA repair"/>
    <property type="evidence" value="ECO:0007669"/>
    <property type="project" value="UniProtKB-KW"/>
</dbReference>
<evidence type="ECO:0000256" key="11">
    <source>
        <dbReference type="ARBA" id="ARBA00036904"/>
    </source>
</evidence>
<evidence type="ECO:0000256" key="3">
    <source>
        <dbReference type="ARBA" id="ARBA00022457"/>
    </source>
</evidence>
<dbReference type="GO" id="GO:0006260">
    <property type="term" value="P:DNA replication"/>
    <property type="evidence" value="ECO:0007669"/>
    <property type="project" value="UniProtKB-KW"/>
</dbReference>
<keyword evidence="9" id="KW-0234">DNA repair</keyword>
<dbReference type="SUPFAM" id="SSF55811">
    <property type="entry name" value="Nudix"/>
    <property type="match status" value="1"/>
</dbReference>
<comment type="similarity">
    <text evidence="2">Belongs to the Nudix hydrolase family.</text>
</comment>
<keyword evidence="6" id="KW-0227">DNA damage</keyword>
<evidence type="ECO:0000256" key="15">
    <source>
        <dbReference type="ARBA" id="ARBA00041979"/>
    </source>
</evidence>
<dbReference type="Pfam" id="PF14815">
    <property type="entry name" value="NUDIX_4"/>
    <property type="match status" value="1"/>
</dbReference>
<dbReference type="InterPro" id="IPR047127">
    <property type="entry name" value="MutT-like"/>
</dbReference>
<dbReference type="GO" id="GO:0008413">
    <property type="term" value="F:8-oxo-7,8-dihydroguanosine triphosphate pyrophosphatase activity"/>
    <property type="evidence" value="ECO:0007669"/>
    <property type="project" value="InterPro"/>
</dbReference>
<accession>S7UL05</accession>
<dbReference type="PRINTS" id="PR00502">
    <property type="entry name" value="NUDIXFAMILY"/>
</dbReference>
<dbReference type="PROSITE" id="PS00893">
    <property type="entry name" value="NUDIX_BOX"/>
    <property type="match status" value="1"/>
</dbReference>
<reference evidence="20 21" key="1">
    <citation type="journal article" date="2013" name="Genome Announc.">
        <title>Draft genome sequences for three mercury-methylating, sulfate-reducing bacteria.</title>
        <authorList>
            <person name="Brown S.D."/>
            <person name="Hurt R.A.Jr."/>
            <person name="Gilmour C.C."/>
            <person name="Elias D.A."/>
        </authorList>
    </citation>
    <scope>NUCLEOTIDE SEQUENCE [LARGE SCALE GENOMIC DNA]</scope>
    <source>
        <strain evidence="20 21">DSM 16529</strain>
    </source>
</reference>
<evidence type="ECO:0000256" key="16">
    <source>
        <dbReference type="ARBA" id="ARBA00042798"/>
    </source>
</evidence>
<dbReference type="InterPro" id="IPR029119">
    <property type="entry name" value="MutY_C"/>
</dbReference>
<dbReference type="InterPro" id="IPR000086">
    <property type="entry name" value="NUDIX_hydrolase_dom"/>
</dbReference>
<evidence type="ECO:0000256" key="18">
    <source>
        <dbReference type="PIRSR" id="PIRSR603561-2"/>
    </source>
</evidence>
<evidence type="ECO:0000313" key="20">
    <source>
        <dbReference type="EMBL" id="EPR34544.1"/>
    </source>
</evidence>
<keyword evidence="4" id="KW-0235">DNA replication</keyword>
<dbReference type="Gene3D" id="3.90.79.10">
    <property type="entry name" value="Nucleoside Triphosphate Pyrophosphohydrolase"/>
    <property type="match status" value="1"/>
</dbReference>
<evidence type="ECO:0000256" key="5">
    <source>
        <dbReference type="ARBA" id="ARBA00022723"/>
    </source>
</evidence>
<evidence type="ECO:0000256" key="4">
    <source>
        <dbReference type="ARBA" id="ARBA00022705"/>
    </source>
</evidence>
<dbReference type="CDD" id="cd03425">
    <property type="entry name" value="NUDIX_MutT_NudA_like"/>
    <property type="match status" value="1"/>
</dbReference>
<comment type="catalytic activity">
    <reaction evidence="11">
        <text>8-oxo-GTP + H2O = 8-oxo-GMP + diphosphate + H(+)</text>
        <dbReference type="Rhea" id="RHEA:67616"/>
        <dbReference type="ChEBI" id="CHEBI:15377"/>
        <dbReference type="ChEBI" id="CHEBI:15378"/>
        <dbReference type="ChEBI" id="CHEBI:33019"/>
        <dbReference type="ChEBI" id="CHEBI:143553"/>
        <dbReference type="ChEBI" id="CHEBI:145694"/>
    </reaction>
</comment>
<comment type="cofactor">
    <cofactor evidence="1 18">
        <name>Mg(2+)</name>
        <dbReference type="ChEBI" id="CHEBI:18420"/>
    </cofactor>
</comment>
<feature type="binding site" evidence="18">
    <location>
        <position position="59"/>
    </location>
    <ligand>
        <name>Mg(2+)</name>
        <dbReference type="ChEBI" id="CHEBI:18420"/>
    </ligand>
</feature>
<dbReference type="STRING" id="1121439.dsat_2736"/>
<dbReference type="Proteomes" id="UP000014975">
    <property type="component" value="Unassembled WGS sequence"/>
</dbReference>
<dbReference type="OrthoDB" id="9810648at2"/>
<name>S7UL05_9BACT</name>
<dbReference type="GO" id="GO:0044715">
    <property type="term" value="F:8-oxo-dGDP phosphatase activity"/>
    <property type="evidence" value="ECO:0007669"/>
    <property type="project" value="TreeGrafter"/>
</dbReference>
<evidence type="ECO:0000256" key="1">
    <source>
        <dbReference type="ARBA" id="ARBA00001946"/>
    </source>
</evidence>
<dbReference type="EC" id="3.6.1.55" evidence="12"/>
<proteinExistence type="inferred from homology"/>
<dbReference type="GO" id="GO:0035539">
    <property type="term" value="F:8-oxo-7,8-dihydrodeoxyguanosine triphosphate pyrophosphatase activity"/>
    <property type="evidence" value="ECO:0007669"/>
    <property type="project" value="UniProtKB-EC"/>
</dbReference>
<dbReference type="PANTHER" id="PTHR47707:SF1">
    <property type="entry name" value="NUDIX HYDROLASE FAMILY PROTEIN"/>
    <property type="match status" value="1"/>
</dbReference>
<keyword evidence="3" id="KW-0515">Mutator protein</keyword>
<evidence type="ECO:0000256" key="10">
    <source>
        <dbReference type="ARBA" id="ARBA00035861"/>
    </source>
</evidence>
<organism evidence="20 21">
    <name type="scientific">Alkalidesulfovibrio alkalitolerans DSM 16529</name>
    <dbReference type="NCBI Taxonomy" id="1121439"/>
    <lineage>
        <taxon>Bacteria</taxon>
        <taxon>Pseudomonadati</taxon>
        <taxon>Thermodesulfobacteriota</taxon>
        <taxon>Desulfovibrionia</taxon>
        <taxon>Desulfovibrionales</taxon>
        <taxon>Desulfovibrionaceae</taxon>
        <taxon>Alkalidesulfovibrio</taxon>
    </lineage>
</organism>
<keyword evidence="8 18" id="KW-0460">Magnesium</keyword>
<gene>
    <name evidence="20" type="ORF">dsat_2736</name>
</gene>
<evidence type="ECO:0000256" key="13">
    <source>
        <dbReference type="ARBA" id="ARBA00040794"/>
    </source>
</evidence>
<dbReference type="AlphaFoldDB" id="S7UL05"/>
<feature type="domain" description="Nudix hydrolase" evidence="19">
    <location>
        <begin position="5"/>
        <end position="131"/>
    </location>
</feature>
<evidence type="ECO:0000256" key="12">
    <source>
        <dbReference type="ARBA" id="ARBA00038905"/>
    </source>
</evidence>
<dbReference type="NCBIfam" id="TIGR00586">
    <property type="entry name" value="mutt"/>
    <property type="match status" value="1"/>
</dbReference>
<dbReference type="EMBL" id="ATHI01000009">
    <property type="protein sequence ID" value="EPR34544.1"/>
    <property type="molecule type" value="Genomic_DNA"/>
</dbReference>
<feature type="binding site" evidence="17">
    <location>
        <position position="25"/>
    </location>
    <ligand>
        <name>8-oxo-dGTP</name>
        <dbReference type="ChEBI" id="CHEBI:77896"/>
    </ligand>
</feature>
<dbReference type="GO" id="GO:0046872">
    <property type="term" value="F:metal ion binding"/>
    <property type="evidence" value="ECO:0007669"/>
    <property type="project" value="UniProtKB-KW"/>
</dbReference>
<dbReference type="PROSITE" id="PS51462">
    <property type="entry name" value="NUDIX"/>
    <property type="match status" value="1"/>
</dbReference>
<feature type="binding site" evidence="17">
    <location>
        <begin position="36"/>
        <end position="39"/>
    </location>
    <ligand>
        <name>8-oxo-dGTP</name>
        <dbReference type="ChEBI" id="CHEBI:77896"/>
    </ligand>
</feature>
<dbReference type="InterPro" id="IPR015797">
    <property type="entry name" value="NUDIX_hydrolase-like_dom_sf"/>
</dbReference>
<evidence type="ECO:0000256" key="17">
    <source>
        <dbReference type="PIRSR" id="PIRSR603561-1"/>
    </source>
</evidence>
<sequence length="135" mass="15183">MNERRVIDVAAGVIWNEGRFLAVRRPPGTSMAGYWEFPGGKVEPGENAERALVRELQEELGVTPRAIDFWRAMRHDYPHVSVRLHFFHVRAVQGVPHPREGQELAWVDPAGECDLTFLPADEDILAELMQTAPAG</sequence>
<comment type="catalytic activity">
    <reaction evidence="10">
        <text>8-oxo-dGTP + H2O = 8-oxo-dGMP + diphosphate + H(+)</text>
        <dbReference type="Rhea" id="RHEA:31575"/>
        <dbReference type="ChEBI" id="CHEBI:15377"/>
        <dbReference type="ChEBI" id="CHEBI:15378"/>
        <dbReference type="ChEBI" id="CHEBI:33019"/>
        <dbReference type="ChEBI" id="CHEBI:63224"/>
        <dbReference type="ChEBI" id="CHEBI:77896"/>
        <dbReference type="EC" id="3.6.1.55"/>
    </reaction>
</comment>
<feature type="binding site" evidence="18">
    <location>
        <position position="39"/>
    </location>
    <ligand>
        <name>Mg(2+)</name>
        <dbReference type="ChEBI" id="CHEBI:18420"/>
    </ligand>
</feature>
<keyword evidence="7" id="KW-0378">Hydrolase</keyword>
<evidence type="ECO:0000256" key="9">
    <source>
        <dbReference type="ARBA" id="ARBA00023204"/>
    </source>
</evidence>